<dbReference type="AlphaFoldDB" id="A0A2H9M8Z6"/>
<dbReference type="InterPro" id="IPR036490">
    <property type="entry name" value="ThsB_TIR-like_sf"/>
</dbReference>
<name>A0A2H9M8Z6_HUBC1</name>
<sequence length="132" mass="15084">MNYTPKTKVFISFDFDHDEDLKHLFVGKAKHDDTPFEISDLSVKQALLGDWKAKVRQKIINAQQVVVICGEYTHTATRINEEIKIAQELGKPYFLIKGRSNKTCSKPTAAKAEDKIYTWTWENVGKLLKGGR</sequence>
<reference evidence="3" key="1">
    <citation type="submission" date="2017-09" db="EMBL/GenBank/DDBJ databases">
        <title>Depth-based differentiation of microbial function through sediment-hosted aquifers and enrichment of novel symbionts in the deep terrestrial subsurface.</title>
        <authorList>
            <person name="Probst A.J."/>
            <person name="Ladd B."/>
            <person name="Jarett J.K."/>
            <person name="Geller-Mcgrath D.E."/>
            <person name="Sieber C.M.K."/>
            <person name="Emerson J.B."/>
            <person name="Anantharaman K."/>
            <person name="Thomas B.C."/>
            <person name="Malmstrom R."/>
            <person name="Stieglmeier M."/>
            <person name="Klingl A."/>
            <person name="Woyke T."/>
            <person name="Ryan C.M."/>
            <person name="Banfield J.F."/>
        </authorList>
    </citation>
    <scope>NUCLEOTIDE SEQUENCE [LARGE SCALE GENOMIC DNA]</scope>
</reference>
<dbReference type="EMBL" id="PETW01000030">
    <property type="protein sequence ID" value="PIV46368.1"/>
    <property type="molecule type" value="Genomic_DNA"/>
</dbReference>
<evidence type="ECO:0000313" key="2">
    <source>
        <dbReference type="EMBL" id="PIV46368.1"/>
    </source>
</evidence>
<evidence type="ECO:0000313" key="3">
    <source>
        <dbReference type="Proteomes" id="UP000230477"/>
    </source>
</evidence>
<comment type="caution">
    <text evidence="2">The sequence shown here is derived from an EMBL/GenBank/DDBJ whole genome shotgun (WGS) entry which is preliminary data.</text>
</comment>
<dbReference type="Proteomes" id="UP000230477">
    <property type="component" value="Unassembled WGS sequence"/>
</dbReference>
<dbReference type="Pfam" id="PF08937">
    <property type="entry name" value="ThsB_TIR"/>
    <property type="match status" value="1"/>
</dbReference>
<dbReference type="SUPFAM" id="SSF52206">
    <property type="entry name" value="Hypothetical protein MTH538"/>
    <property type="match status" value="1"/>
</dbReference>
<accession>A0A2H9M8Z6</accession>
<dbReference type="InterPro" id="IPR015032">
    <property type="entry name" value="ThsB__TIR-like_domain"/>
</dbReference>
<proteinExistence type="predicted"/>
<organism evidence="2 3">
    <name type="scientific">Huberarchaeum crystalense</name>
    <dbReference type="NCBI Taxonomy" id="2014257"/>
    <lineage>
        <taxon>Archaea</taxon>
        <taxon>Candidatus Huberarchaeota</taxon>
        <taxon>Candidatus Huberarchaeia</taxon>
        <taxon>Candidatus Huberarchaeales</taxon>
        <taxon>Candidatus Huberarchaeaceae</taxon>
        <taxon>Candidatus Huberarchaeum</taxon>
    </lineage>
</organism>
<dbReference type="Gene3D" id="3.40.50.9200">
    <property type="entry name" value="Hypothetical protein MTH538"/>
    <property type="match status" value="1"/>
</dbReference>
<gene>
    <name evidence="2" type="ORF">COS22_01785</name>
</gene>
<evidence type="ECO:0000259" key="1">
    <source>
        <dbReference type="Pfam" id="PF08937"/>
    </source>
</evidence>
<protein>
    <recommendedName>
        <fullName evidence="1">Thoeris protein ThsB TIR-like domain-containing protein</fullName>
    </recommendedName>
</protein>
<feature type="domain" description="Thoeris protein ThsB TIR-like" evidence="1">
    <location>
        <begin position="10"/>
        <end position="99"/>
    </location>
</feature>